<evidence type="ECO:0008006" key="6">
    <source>
        <dbReference type="Google" id="ProtNLM"/>
    </source>
</evidence>
<name>A0A9P7HCC7_9HYPO</name>
<dbReference type="InterPro" id="IPR035977">
    <property type="entry name" value="Ribosomal_bL36_sp"/>
</dbReference>
<dbReference type="GO" id="GO:0003735">
    <property type="term" value="F:structural constituent of ribosome"/>
    <property type="evidence" value="ECO:0007669"/>
    <property type="project" value="InterPro"/>
</dbReference>
<protein>
    <recommendedName>
        <fullName evidence="6">Ribosomal protein</fullName>
    </recommendedName>
</protein>
<comment type="similarity">
    <text evidence="1">Belongs to the bacterial ribosomal protein bL36 family.</text>
</comment>
<dbReference type="Pfam" id="PF00444">
    <property type="entry name" value="Ribosomal_L36"/>
    <property type="match status" value="1"/>
</dbReference>
<evidence type="ECO:0000256" key="2">
    <source>
        <dbReference type="ARBA" id="ARBA00022980"/>
    </source>
</evidence>
<evidence type="ECO:0000313" key="4">
    <source>
        <dbReference type="EMBL" id="KAG5663813.1"/>
    </source>
</evidence>
<evidence type="ECO:0000313" key="5">
    <source>
        <dbReference type="Proteomes" id="UP000782241"/>
    </source>
</evidence>
<dbReference type="EMBL" id="JAGPUO010000003">
    <property type="protein sequence ID" value="KAG5663813.1"/>
    <property type="molecule type" value="Genomic_DNA"/>
</dbReference>
<reference evidence="4" key="1">
    <citation type="submission" date="2021-04" db="EMBL/GenBank/DDBJ databases">
        <title>Draft genome of Fusarium avenaceum strain F156N33, isolated from an atmospheric sample in Virginia.</title>
        <authorList>
            <person name="Yang S."/>
            <person name="Vinatzer B.A."/>
            <person name="Coleman J."/>
        </authorList>
    </citation>
    <scope>NUCLEOTIDE SEQUENCE</scope>
    <source>
        <strain evidence="4">F156N33</strain>
    </source>
</reference>
<gene>
    <name evidence="4" type="ORF">KAF25_006398</name>
</gene>
<keyword evidence="3" id="KW-0687">Ribonucleoprotein</keyword>
<evidence type="ECO:0000256" key="1">
    <source>
        <dbReference type="ARBA" id="ARBA00007645"/>
    </source>
</evidence>
<comment type="caution">
    <text evidence="4">The sequence shown here is derived from an EMBL/GenBank/DDBJ whole genome shotgun (WGS) entry which is preliminary data.</text>
</comment>
<dbReference type="GO" id="GO:0005840">
    <property type="term" value="C:ribosome"/>
    <property type="evidence" value="ECO:0007669"/>
    <property type="project" value="UniProtKB-KW"/>
</dbReference>
<sequence>MKQTSTAHGLEPLVRVVPLQTNHDGLISSRLLAISEVVDSEQCPGGFCDPRHLVALRQPLDNTHLSSAWKRIDAADSRHEGSQFGQEEMRALQGEREKTATGYEAWLGVVVRRKAGKRHNGYLYIICKANPRHKQRQG</sequence>
<dbReference type="GO" id="GO:0006412">
    <property type="term" value="P:translation"/>
    <property type="evidence" value="ECO:0007669"/>
    <property type="project" value="InterPro"/>
</dbReference>
<dbReference type="Proteomes" id="UP000782241">
    <property type="component" value="Unassembled WGS sequence"/>
</dbReference>
<proteinExistence type="inferred from homology"/>
<dbReference type="InterPro" id="IPR000473">
    <property type="entry name" value="Ribosomal_bL36"/>
</dbReference>
<dbReference type="AlphaFoldDB" id="A0A9P7HCC7"/>
<dbReference type="GO" id="GO:1990904">
    <property type="term" value="C:ribonucleoprotein complex"/>
    <property type="evidence" value="ECO:0007669"/>
    <property type="project" value="UniProtKB-KW"/>
</dbReference>
<accession>A0A9P7HCC7</accession>
<keyword evidence="5" id="KW-1185">Reference proteome</keyword>
<dbReference type="SUPFAM" id="SSF57840">
    <property type="entry name" value="Ribosomal protein L36"/>
    <property type="match status" value="1"/>
</dbReference>
<evidence type="ECO:0000256" key="3">
    <source>
        <dbReference type="ARBA" id="ARBA00023274"/>
    </source>
</evidence>
<organism evidence="4 5">
    <name type="scientific">Fusarium avenaceum</name>
    <dbReference type="NCBI Taxonomy" id="40199"/>
    <lineage>
        <taxon>Eukaryota</taxon>
        <taxon>Fungi</taxon>
        <taxon>Dikarya</taxon>
        <taxon>Ascomycota</taxon>
        <taxon>Pezizomycotina</taxon>
        <taxon>Sordariomycetes</taxon>
        <taxon>Hypocreomycetidae</taxon>
        <taxon>Hypocreales</taxon>
        <taxon>Nectriaceae</taxon>
        <taxon>Fusarium</taxon>
        <taxon>Fusarium tricinctum species complex</taxon>
    </lineage>
</organism>
<keyword evidence="2" id="KW-0689">Ribosomal protein</keyword>